<dbReference type="GO" id="GO:0001510">
    <property type="term" value="P:RNA methylation"/>
    <property type="evidence" value="ECO:0007669"/>
    <property type="project" value="InterPro"/>
</dbReference>
<dbReference type="InterPro" id="IPR001678">
    <property type="entry name" value="MeTrfase_RsmB-F_NOP2_dom"/>
</dbReference>
<evidence type="ECO:0000259" key="5">
    <source>
        <dbReference type="PROSITE" id="PS51686"/>
    </source>
</evidence>
<dbReference type="CDD" id="cd02440">
    <property type="entry name" value="AdoMet_MTases"/>
    <property type="match status" value="1"/>
</dbReference>
<name>A0A381UDP0_9ZZZZ</name>
<dbReference type="EMBL" id="UINC01006097">
    <property type="protein sequence ID" value="SVA25467.1"/>
    <property type="molecule type" value="Genomic_DNA"/>
</dbReference>
<dbReference type="AlphaFoldDB" id="A0A381UDP0"/>
<proteinExistence type="predicted"/>
<dbReference type="InterPro" id="IPR049560">
    <property type="entry name" value="MeTrfase_RsmB-F_NOP2_cat"/>
</dbReference>
<sequence>MQKGIITRLVSHKILYNLKINNANFDEIFNFYIAKYSLSLSDRKLVHNIVLNSMRYNTHINKIITKYAKKKVNINQYLLILSATTQMIFLNFKSYAVINCTVELSKNKNLKVFPGFINAILKKILKDKEKIKNTQIQYNNLPNWFIAHNENWQLNEKISFVKSITKKPDLHIVFKNTQSVNKFNYENIYTSKTSLVVHNQMPINLLPRFDKGEWWIQDYSSMLPLYLTSNIKNKVVLDMCAAPGGKTFQALNYGAKLDIIEINPKRANILKENLIRLKFKNQIKIINALKINETKKYDFILVDAPCSSVGTIRRNPEIFFRSSVPDFHKITSLQNKLLNKAKSILKKNGTIIYMVCSFLKLETINQIQNFLEKNPNFYNNKFIFNSDEEKLIDNNGFINIIPKKYKNINIDGFFAARLTRND</sequence>
<dbReference type="PANTHER" id="PTHR22807:SF61">
    <property type="entry name" value="NOL1_NOP2_SUN FAMILY PROTEIN _ ANTITERMINATION NUSB DOMAIN-CONTAINING PROTEIN"/>
    <property type="match status" value="1"/>
</dbReference>
<dbReference type="SUPFAM" id="SSF53335">
    <property type="entry name" value="S-adenosyl-L-methionine-dependent methyltransferases"/>
    <property type="match status" value="1"/>
</dbReference>
<feature type="domain" description="SAM-dependent MTase RsmB/NOP-type" evidence="5">
    <location>
        <begin position="144"/>
        <end position="421"/>
    </location>
</feature>
<keyword evidence="1" id="KW-0489">Methyltransferase</keyword>
<evidence type="ECO:0000313" key="6">
    <source>
        <dbReference type="EMBL" id="SVA25467.1"/>
    </source>
</evidence>
<dbReference type="InterPro" id="IPR006027">
    <property type="entry name" value="NusB_RsmB_TIM44"/>
</dbReference>
<gene>
    <name evidence="6" type="ORF">METZ01_LOCUS78321</name>
</gene>
<dbReference type="Pfam" id="PF01029">
    <property type="entry name" value="NusB"/>
    <property type="match status" value="1"/>
</dbReference>
<evidence type="ECO:0000256" key="4">
    <source>
        <dbReference type="ARBA" id="ARBA00022884"/>
    </source>
</evidence>
<dbReference type="GO" id="GO:0003723">
    <property type="term" value="F:RNA binding"/>
    <property type="evidence" value="ECO:0007669"/>
    <property type="project" value="UniProtKB-KW"/>
</dbReference>
<evidence type="ECO:0000256" key="1">
    <source>
        <dbReference type="ARBA" id="ARBA00022603"/>
    </source>
</evidence>
<evidence type="ECO:0000256" key="3">
    <source>
        <dbReference type="ARBA" id="ARBA00022691"/>
    </source>
</evidence>
<protein>
    <recommendedName>
        <fullName evidence="5">SAM-dependent MTase RsmB/NOP-type domain-containing protein</fullName>
    </recommendedName>
</protein>
<evidence type="ECO:0000256" key="2">
    <source>
        <dbReference type="ARBA" id="ARBA00022679"/>
    </source>
</evidence>
<dbReference type="PROSITE" id="PS51686">
    <property type="entry name" value="SAM_MT_RSMB_NOP"/>
    <property type="match status" value="1"/>
</dbReference>
<dbReference type="GO" id="GO:0008173">
    <property type="term" value="F:RNA methyltransferase activity"/>
    <property type="evidence" value="ECO:0007669"/>
    <property type="project" value="InterPro"/>
</dbReference>
<dbReference type="PRINTS" id="PR02008">
    <property type="entry name" value="RCMTFAMILY"/>
</dbReference>
<dbReference type="GO" id="GO:0006355">
    <property type="term" value="P:regulation of DNA-templated transcription"/>
    <property type="evidence" value="ECO:0007669"/>
    <property type="project" value="InterPro"/>
</dbReference>
<dbReference type="Gene3D" id="3.40.50.150">
    <property type="entry name" value="Vaccinia Virus protein VP39"/>
    <property type="match status" value="1"/>
</dbReference>
<dbReference type="InterPro" id="IPR029063">
    <property type="entry name" value="SAM-dependent_MTases_sf"/>
</dbReference>
<dbReference type="PANTHER" id="PTHR22807">
    <property type="entry name" value="NOP2 YEAST -RELATED NOL1/NOP2/FMU SUN DOMAIN-CONTAINING"/>
    <property type="match status" value="1"/>
</dbReference>
<dbReference type="Pfam" id="PF01189">
    <property type="entry name" value="Methyltr_RsmB-F"/>
    <property type="match status" value="1"/>
</dbReference>
<dbReference type="InterPro" id="IPR023267">
    <property type="entry name" value="RCMT"/>
</dbReference>
<organism evidence="6">
    <name type="scientific">marine metagenome</name>
    <dbReference type="NCBI Taxonomy" id="408172"/>
    <lineage>
        <taxon>unclassified sequences</taxon>
        <taxon>metagenomes</taxon>
        <taxon>ecological metagenomes</taxon>
    </lineage>
</organism>
<dbReference type="Gene3D" id="1.10.940.10">
    <property type="entry name" value="NusB-like"/>
    <property type="match status" value="1"/>
</dbReference>
<dbReference type="SUPFAM" id="SSF48013">
    <property type="entry name" value="NusB-like"/>
    <property type="match status" value="1"/>
</dbReference>
<accession>A0A381UDP0</accession>
<keyword evidence="3" id="KW-0949">S-adenosyl-L-methionine</keyword>
<dbReference type="InterPro" id="IPR035926">
    <property type="entry name" value="NusB-like_sf"/>
</dbReference>
<keyword evidence="2" id="KW-0808">Transferase</keyword>
<keyword evidence="4" id="KW-0694">RNA-binding</keyword>
<reference evidence="6" key="1">
    <citation type="submission" date="2018-05" db="EMBL/GenBank/DDBJ databases">
        <authorList>
            <person name="Lanie J.A."/>
            <person name="Ng W.-L."/>
            <person name="Kazmierczak K.M."/>
            <person name="Andrzejewski T.M."/>
            <person name="Davidsen T.M."/>
            <person name="Wayne K.J."/>
            <person name="Tettelin H."/>
            <person name="Glass J.I."/>
            <person name="Rusch D."/>
            <person name="Podicherti R."/>
            <person name="Tsui H.-C.T."/>
            <person name="Winkler M.E."/>
        </authorList>
    </citation>
    <scope>NUCLEOTIDE SEQUENCE</scope>
</reference>